<proteinExistence type="predicted"/>
<dbReference type="SUPFAM" id="SSF53098">
    <property type="entry name" value="Ribonuclease H-like"/>
    <property type="match status" value="1"/>
</dbReference>
<evidence type="ECO:0000313" key="2">
    <source>
        <dbReference type="EMBL" id="KAK0039313.1"/>
    </source>
</evidence>
<keyword evidence="3" id="KW-1185">Reference proteome</keyword>
<dbReference type="Gene3D" id="3.30.420.10">
    <property type="entry name" value="Ribonuclease H-like superfamily/Ribonuclease H"/>
    <property type="match status" value="1"/>
</dbReference>
<dbReference type="InterPro" id="IPR002156">
    <property type="entry name" value="RNaseH_domain"/>
</dbReference>
<sequence>MKEVTIVCDGSSLGNGKGNPRAAAVAVLGYKGYWRGFGEYLGSATNQQAEIAAAAIGLEKLSQPCKVRVLSDSRYVVETMTGNFRKKTNLEWWAKLDKAAQKHTIKWEWVKGHNGHEVQEIVDTLARKTAELGKVDAQMFEELVAELGVLEI</sequence>
<organism evidence="2 3">
    <name type="scientific">Biomphalaria pfeifferi</name>
    <name type="common">Bloodfluke planorb</name>
    <name type="synonym">Freshwater snail</name>
    <dbReference type="NCBI Taxonomy" id="112525"/>
    <lineage>
        <taxon>Eukaryota</taxon>
        <taxon>Metazoa</taxon>
        <taxon>Spiralia</taxon>
        <taxon>Lophotrochozoa</taxon>
        <taxon>Mollusca</taxon>
        <taxon>Gastropoda</taxon>
        <taxon>Heterobranchia</taxon>
        <taxon>Euthyneura</taxon>
        <taxon>Panpulmonata</taxon>
        <taxon>Hygrophila</taxon>
        <taxon>Lymnaeoidea</taxon>
        <taxon>Planorbidae</taxon>
        <taxon>Biomphalaria</taxon>
    </lineage>
</organism>
<evidence type="ECO:0000259" key="1">
    <source>
        <dbReference type="PROSITE" id="PS50879"/>
    </source>
</evidence>
<dbReference type="AlphaFoldDB" id="A0AAD8AND9"/>
<dbReference type="GO" id="GO:0004523">
    <property type="term" value="F:RNA-DNA hybrid ribonuclease activity"/>
    <property type="evidence" value="ECO:0007669"/>
    <property type="project" value="InterPro"/>
</dbReference>
<dbReference type="EMBL" id="JASAOG010000460">
    <property type="protein sequence ID" value="KAK0039313.1"/>
    <property type="molecule type" value="Genomic_DNA"/>
</dbReference>
<dbReference type="InterPro" id="IPR012337">
    <property type="entry name" value="RNaseH-like_sf"/>
</dbReference>
<dbReference type="Proteomes" id="UP001233172">
    <property type="component" value="Unassembled WGS sequence"/>
</dbReference>
<dbReference type="InterPro" id="IPR036397">
    <property type="entry name" value="RNaseH_sf"/>
</dbReference>
<name>A0AAD8AND9_BIOPF</name>
<dbReference type="GO" id="GO:0003676">
    <property type="term" value="F:nucleic acid binding"/>
    <property type="evidence" value="ECO:0007669"/>
    <property type="project" value="InterPro"/>
</dbReference>
<reference evidence="2" key="2">
    <citation type="submission" date="2023-04" db="EMBL/GenBank/DDBJ databases">
        <authorList>
            <person name="Bu L."/>
            <person name="Lu L."/>
            <person name="Laidemitt M.R."/>
            <person name="Zhang S.M."/>
            <person name="Mutuku M."/>
            <person name="Mkoji G."/>
            <person name="Steinauer M."/>
            <person name="Loker E.S."/>
        </authorList>
    </citation>
    <scope>NUCLEOTIDE SEQUENCE</scope>
    <source>
        <strain evidence="2">KasaAsao</strain>
        <tissue evidence="2">Whole Snail</tissue>
    </source>
</reference>
<protein>
    <submittedName>
        <fullName evidence="2">Ribonuclease HI</fullName>
    </submittedName>
</protein>
<accession>A0AAD8AND9</accession>
<dbReference type="Pfam" id="PF00075">
    <property type="entry name" value="RNase_H"/>
    <property type="match status" value="1"/>
</dbReference>
<dbReference type="PROSITE" id="PS50879">
    <property type="entry name" value="RNASE_H_1"/>
    <property type="match status" value="1"/>
</dbReference>
<reference evidence="2" key="1">
    <citation type="journal article" date="2023" name="PLoS Negl. Trop. Dis.">
        <title>A genome sequence for Biomphalaria pfeifferi, the major vector snail for the human-infecting parasite Schistosoma mansoni.</title>
        <authorList>
            <person name="Bu L."/>
            <person name="Lu L."/>
            <person name="Laidemitt M.R."/>
            <person name="Zhang S.M."/>
            <person name="Mutuku M."/>
            <person name="Mkoji G."/>
            <person name="Steinauer M."/>
            <person name="Loker E.S."/>
        </authorList>
    </citation>
    <scope>NUCLEOTIDE SEQUENCE</scope>
    <source>
        <strain evidence="2">KasaAsao</strain>
    </source>
</reference>
<gene>
    <name evidence="2" type="ORF">Bpfe_031245</name>
</gene>
<comment type="caution">
    <text evidence="2">The sequence shown here is derived from an EMBL/GenBank/DDBJ whole genome shotgun (WGS) entry which is preliminary data.</text>
</comment>
<feature type="domain" description="RNase H type-1" evidence="1">
    <location>
        <begin position="1"/>
        <end position="131"/>
    </location>
</feature>
<evidence type="ECO:0000313" key="3">
    <source>
        <dbReference type="Proteomes" id="UP001233172"/>
    </source>
</evidence>